<reference evidence="8" key="2">
    <citation type="submission" date="2025-04" db="UniProtKB">
        <authorList>
            <consortium name="RefSeq"/>
        </authorList>
    </citation>
    <scope>IDENTIFICATION</scope>
    <source>
        <strain evidence="8">DH4</strain>
        <tissue evidence="8">Whole body</tissue>
    </source>
</reference>
<evidence type="ECO:0000256" key="1">
    <source>
        <dbReference type="ARBA" id="ARBA00004569"/>
    </source>
</evidence>
<dbReference type="AlphaFoldDB" id="A0A7M7MMU5"/>
<dbReference type="PANTHER" id="PTHR46811">
    <property type="entry name" value="COILED-COIL-HELIX-COILED-COIL-HELIX DOMAIN-CONTAINING PROTEIN 7"/>
    <property type="match status" value="1"/>
</dbReference>
<dbReference type="InterPro" id="IPR051040">
    <property type="entry name" value="COX23"/>
</dbReference>
<sequence>MIMSTSNISDKKVVVSELREKLTQDPNLINPCLEEYNFTAKCLEKNKYDYNKCLLYVENYKVCKKFWAKIINYRKIKNIKPYIPLPEERQKIKAEYLQSQNK</sequence>
<dbReference type="Proteomes" id="UP000005203">
    <property type="component" value="Linkage group LG8"/>
</dbReference>
<evidence type="ECO:0000256" key="3">
    <source>
        <dbReference type="ARBA" id="ARBA00023157"/>
    </source>
</evidence>
<dbReference type="RefSeq" id="XP_026298356.1">
    <property type="nucleotide sequence ID" value="XM_026442571.1"/>
</dbReference>
<gene>
    <name evidence="8" type="primary">LOC107964792</name>
</gene>
<comment type="subcellular location">
    <subcellularLocation>
        <location evidence="1">Mitochondrion intermembrane space</location>
    </subcellularLocation>
</comment>
<keyword evidence="3" id="KW-1015">Disulfide bond</keyword>
<accession>A0A8B8H2Z4</accession>
<dbReference type="OMA" id="QELSYKC"/>
<dbReference type="GeneID" id="107964792"/>
<evidence type="ECO:0000313" key="7">
    <source>
        <dbReference type="Proteomes" id="UP000005203"/>
    </source>
</evidence>
<dbReference type="KEGG" id="ame:107964792"/>
<dbReference type="EnsemblMetazoa" id="XM_026442571">
    <property type="protein sequence ID" value="XP_026298356"/>
    <property type="gene ID" value="LOC107964792"/>
</dbReference>
<evidence type="ECO:0000313" key="6">
    <source>
        <dbReference type="EnsemblMetazoa" id="XP_026298356"/>
    </source>
</evidence>
<accession>A0A7M7MMU5</accession>
<dbReference type="PANTHER" id="PTHR46811:SF1">
    <property type="entry name" value="COILED-COIL-HELIX-COILED-COIL-HELIX DOMAIN-CONTAINING PROTEIN 7"/>
    <property type="match status" value="1"/>
</dbReference>
<evidence type="ECO:0000256" key="2">
    <source>
        <dbReference type="ARBA" id="ARBA00023128"/>
    </source>
</evidence>
<dbReference type="SUPFAM" id="SSF47072">
    <property type="entry name" value="Cysteine alpha-hairpin motif"/>
    <property type="match status" value="1"/>
</dbReference>
<dbReference type="InterPro" id="IPR009069">
    <property type="entry name" value="Cys_alpha_HP_mot_SF"/>
</dbReference>
<organism evidence="6">
    <name type="scientific">Apis mellifera</name>
    <name type="common">Honeybee</name>
    <dbReference type="NCBI Taxonomy" id="7460"/>
    <lineage>
        <taxon>Eukaryota</taxon>
        <taxon>Metazoa</taxon>
        <taxon>Ecdysozoa</taxon>
        <taxon>Arthropoda</taxon>
        <taxon>Hexapoda</taxon>
        <taxon>Insecta</taxon>
        <taxon>Pterygota</taxon>
        <taxon>Neoptera</taxon>
        <taxon>Endopterygota</taxon>
        <taxon>Hymenoptera</taxon>
        <taxon>Apocrita</taxon>
        <taxon>Aculeata</taxon>
        <taxon>Apoidea</taxon>
        <taxon>Anthophila</taxon>
        <taxon>Apidae</taxon>
        <taxon>Apis</taxon>
    </lineage>
</organism>
<proteinExistence type="inferred from homology"/>
<evidence type="ECO:0000256" key="5">
    <source>
        <dbReference type="ARBA" id="ARBA00039509"/>
    </source>
</evidence>
<evidence type="ECO:0000313" key="8">
    <source>
        <dbReference type="RefSeq" id="XP_026298356.1"/>
    </source>
</evidence>
<dbReference type="GO" id="GO:0033108">
    <property type="term" value="P:mitochondrial respiratory chain complex assembly"/>
    <property type="evidence" value="ECO:0007669"/>
    <property type="project" value="TreeGrafter"/>
</dbReference>
<comment type="similarity">
    <text evidence="4">Belongs to the CHCHD7 family.</text>
</comment>
<reference evidence="6" key="1">
    <citation type="submission" date="2021-01" db="UniProtKB">
        <authorList>
            <consortium name="EnsemblMetazoa"/>
        </authorList>
    </citation>
    <scope>IDENTIFICATION</scope>
    <source>
        <strain evidence="6">DH4</strain>
    </source>
</reference>
<evidence type="ECO:0000256" key="4">
    <source>
        <dbReference type="ARBA" id="ARBA00038205"/>
    </source>
</evidence>
<dbReference type="GO" id="GO:0005758">
    <property type="term" value="C:mitochondrial intermembrane space"/>
    <property type="evidence" value="ECO:0007669"/>
    <property type="project" value="UniProtKB-SubCell"/>
</dbReference>
<keyword evidence="7" id="KW-1185">Reference proteome</keyword>
<name>A0A7M7MMU5_APIME</name>
<keyword evidence="2" id="KW-0496">Mitochondrion</keyword>
<protein>
    <recommendedName>
        <fullName evidence="5">Coiled-coil-helix-coiled-coil-helix domain-containing protein 7</fullName>
    </recommendedName>
</protein>
<dbReference type="OrthoDB" id="9971592at2759"/>